<comment type="caution">
    <text evidence="2">The sequence shown here is derived from an EMBL/GenBank/DDBJ whole genome shotgun (WGS) entry which is preliminary data.</text>
</comment>
<accession>A0ABU1A0Z0</accession>
<feature type="signal peptide" evidence="1">
    <location>
        <begin position="1"/>
        <end position="23"/>
    </location>
</feature>
<reference evidence="2 3" key="1">
    <citation type="submission" date="2023-08" db="EMBL/GenBank/DDBJ databases">
        <title>Mesonia sp. MT50, isolated from deep-sea sediment of the Mariana Trench.</title>
        <authorList>
            <person name="Fu H."/>
        </authorList>
    </citation>
    <scope>NUCLEOTIDE SEQUENCE [LARGE SCALE GENOMIC DNA]</scope>
    <source>
        <strain evidence="2 3">MT50</strain>
    </source>
</reference>
<keyword evidence="1" id="KW-0732">Signal</keyword>
<organism evidence="2 3">
    <name type="scientific">Mesonia profundi</name>
    <dbReference type="NCBI Taxonomy" id="3070998"/>
    <lineage>
        <taxon>Bacteria</taxon>
        <taxon>Pseudomonadati</taxon>
        <taxon>Bacteroidota</taxon>
        <taxon>Flavobacteriia</taxon>
        <taxon>Flavobacteriales</taxon>
        <taxon>Flavobacteriaceae</taxon>
        <taxon>Mesonia</taxon>
    </lineage>
</organism>
<feature type="chain" id="PRO_5045174005" evidence="1">
    <location>
        <begin position="24"/>
        <end position="214"/>
    </location>
</feature>
<sequence length="214" mass="24512">MKKNPLVLILLSFLVLTSLSCDKDDSDNPEEIKLTNENNFYEGDFYFLYLEQEITTTENTIDSLQTIIDNDEGTPAIEEELQLTEEQLLVYNTNLEEQKCIDQHYALPRKPRRPPNPPPPPSPCYGCTPLDGNFAYVTITPDIKSLYIRIENYNTEEVIETVSFDSFDPSKTYDALVSIESAKLNDFKGLVIIVVDRTSVNDVKTTYRLNAYLY</sequence>
<name>A0ABU1A0Z0_9FLAO</name>
<dbReference type="EMBL" id="JAVHUL010000015">
    <property type="protein sequence ID" value="MDQ7917378.1"/>
    <property type="molecule type" value="Genomic_DNA"/>
</dbReference>
<gene>
    <name evidence="2" type="ORF">RBU60_07315</name>
</gene>
<dbReference type="Proteomes" id="UP001230915">
    <property type="component" value="Unassembled WGS sequence"/>
</dbReference>
<evidence type="ECO:0000313" key="2">
    <source>
        <dbReference type="EMBL" id="MDQ7917378.1"/>
    </source>
</evidence>
<evidence type="ECO:0000256" key="1">
    <source>
        <dbReference type="SAM" id="SignalP"/>
    </source>
</evidence>
<evidence type="ECO:0000313" key="3">
    <source>
        <dbReference type="Proteomes" id="UP001230915"/>
    </source>
</evidence>
<proteinExistence type="predicted"/>
<dbReference type="RefSeq" id="WP_308864102.1">
    <property type="nucleotide sequence ID" value="NZ_JAVHUL010000015.1"/>
</dbReference>
<dbReference type="PROSITE" id="PS51257">
    <property type="entry name" value="PROKAR_LIPOPROTEIN"/>
    <property type="match status" value="1"/>
</dbReference>
<protein>
    <submittedName>
        <fullName evidence="2">Uncharacterized protein</fullName>
    </submittedName>
</protein>
<keyword evidence="3" id="KW-1185">Reference proteome</keyword>